<organism evidence="2 3">
    <name type="scientific">Pelosinus propionicus DSM 13327</name>
    <dbReference type="NCBI Taxonomy" id="1123291"/>
    <lineage>
        <taxon>Bacteria</taxon>
        <taxon>Bacillati</taxon>
        <taxon>Bacillota</taxon>
        <taxon>Negativicutes</taxon>
        <taxon>Selenomonadales</taxon>
        <taxon>Sporomusaceae</taxon>
        <taxon>Pelosinus</taxon>
    </lineage>
</organism>
<protein>
    <submittedName>
        <fullName evidence="2">Uncharacterized protein</fullName>
    </submittedName>
</protein>
<reference evidence="3" key="1">
    <citation type="submission" date="2016-10" db="EMBL/GenBank/DDBJ databases">
        <authorList>
            <person name="Varghese N."/>
            <person name="Submissions S."/>
        </authorList>
    </citation>
    <scope>NUCLEOTIDE SEQUENCE [LARGE SCALE GENOMIC DNA]</scope>
    <source>
        <strain evidence="3">DSM 13327</strain>
    </source>
</reference>
<dbReference type="EMBL" id="FOTS01000097">
    <property type="protein sequence ID" value="SFM38640.1"/>
    <property type="molecule type" value="Genomic_DNA"/>
</dbReference>
<dbReference type="RefSeq" id="WP_090944736.1">
    <property type="nucleotide sequence ID" value="NZ_FOTS01000097.1"/>
</dbReference>
<dbReference type="Proteomes" id="UP000199520">
    <property type="component" value="Unassembled WGS sequence"/>
</dbReference>
<dbReference type="AlphaFoldDB" id="A0A1I4QG62"/>
<proteinExistence type="predicted"/>
<accession>A0A1I4QG62</accession>
<evidence type="ECO:0000256" key="1">
    <source>
        <dbReference type="SAM" id="SignalP"/>
    </source>
</evidence>
<feature type="chain" id="PRO_5011767958" evidence="1">
    <location>
        <begin position="26"/>
        <end position="132"/>
    </location>
</feature>
<keyword evidence="3" id="KW-1185">Reference proteome</keyword>
<gene>
    <name evidence="2" type="ORF">SAMN04490355_109710</name>
</gene>
<sequence length="132" mass="15010">MMLKWSKIAVLLVVLVLSMANMVFASEVPQEAVQLLIDDSTEIQGMYGAGMNYQDWKQGYGKLVRDEAKFSAKYPDNPYKDKIQSLMTYYDMAGQGWYYYIKGTNDAKSKQVIQSGMKLAKDAQNDLIEVLQ</sequence>
<keyword evidence="1" id="KW-0732">Signal</keyword>
<evidence type="ECO:0000313" key="2">
    <source>
        <dbReference type="EMBL" id="SFM38640.1"/>
    </source>
</evidence>
<name>A0A1I4QG62_9FIRM</name>
<feature type="signal peptide" evidence="1">
    <location>
        <begin position="1"/>
        <end position="25"/>
    </location>
</feature>
<evidence type="ECO:0000313" key="3">
    <source>
        <dbReference type="Proteomes" id="UP000199520"/>
    </source>
</evidence>